<feature type="compositionally biased region" description="Basic residues" evidence="1">
    <location>
        <begin position="798"/>
        <end position="816"/>
    </location>
</feature>
<evidence type="ECO:0000256" key="1">
    <source>
        <dbReference type="SAM" id="MobiDB-lite"/>
    </source>
</evidence>
<dbReference type="EMBL" id="JASPKY010000003">
    <property type="protein sequence ID" value="KAK9758647.1"/>
    <property type="molecule type" value="Genomic_DNA"/>
</dbReference>
<reference evidence="4 5" key="1">
    <citation type="journal article" date="2024" name="BMC Genomics">
        <title>De novo assembly and annotation of Popillia japonica's genome with initial clues to its potential as an invasive pest.</title>
        <authorList>
            <person name="Cucini C."/>
            <person name="Boschi S."/>
            <person name="Funari R."/>
            <person name="Cardaioli E."/>
            <person name="Iannotti N."/>
            <person name="Marturano G."/>
            <person name="Paoli F."/>
            <person name="Bruttini M."/>
            <person name="Carapelli A."/>
            <person name="Frati F."/>
            <person name="Nardi F."/>
        </authorList>
    </citation>
    <scope>NUCLEOTIDE SEQUENCE [LARGE SCALE GENOMIC DNA]</scope>
    <source>
        <strain evidence="4">DMR45628</strain>
    </source>
</reference>
<dbReference type="InterPro" id="IPR047145">
    <property type="entry name" value="FRMD6-like"/>
</dbReference>
<dbReference type="Pfam" id="PF09380">
    <property type="entry name" value="FERM_C"/>
    <property type="match status" value="1"/>
</dbReference>
<gene>
    <name evidence="4" type="ORF">QE152_g610</name>
</gene>
<name>A0AAW1NA08_POPJA</name>
<sequence>MPRSSNYHHYQQSQQYYRHHHQYKNVPTLCDLLTARPSGLTETESWAILCQAVQALQDLFLSDGASGETCVPFLTPSTLLLSSRGRVKFQQNSALPIGDPSPQPPLIHLAGYLAPEYRPNKQCSDTEIAGYLAPEYRPNKQCSDTEIEKMWIFALGETLKRATLTSHAATSRLSGELCRTFSDMTKPQVSFRASLMHLLDVISEYCKRRQPTRPFSHIVMDLHQEAMAFLEAAIDTPWGPPAMPELETITRNSIDHNSSLTIPRRWMGLRKTPNRRSSSKLTREASTSMEEIVFSTYLSNQPGAVVRPKSMCVPDINYGQETFNLSGCFTNFHSSDNFSCYDNNFEDDRKNLSNQGEKNDLIIKDDKACSIFANATRLYRAGAESAACSINRDCVGPEFVVRSALPSKHYAISDAKTAVRKTVTVILLNGQKVDVLCNPNTTTAGQVFELIIQKELIEENFMLGLSALIAGDFVFLPSDTRICKAAVVPATLQNVNLTLFLRVRFFLPSLRGVRGSQARHLLYLQLRRSILEHQLPCSFSQLIELNGFALQAEFGDFKEREHGTRDYFLLEHYVPETMACAINDSTSLRYELTKAHKFKIGLDMERAEEDFILLAQTLPHYGGHFYTALWVLKDNTQKNVWLYISAQGINIYERSNAPSYCGPMLYEMFEWRTIQTLCYSKHYLCILPHSSKLHVSKLKKYKLKMDHKKSYFTFRLASLHHQFFLRLRTEFTSLQTLSQQFGIPLKDMKNETNSLFKLEALTNPYLTLDKGSVNAQTEFKIEFKSSFRDGGTPTLSDHRHRRRNNAHTNSNRRRSKSVNDFKMMQFDEFIVNEEHQNKENENPAFHHTNFLREPNGLVLDSSCLSGLPNHQNVCDKRRGVKMGIRAFSNNGRRVSRSMEAVNVLAAEDLEQLSLQSVSINYSSSSTPQSPTSESKRSTEAYIISSSIKSDNNFLPDLQESLSRSLIDKLNNFSFDDERMLQMVTIVKDCKGSLGMQITEGSDGKVYVQSVIQNGPAYNTGNVYSGDQIIAVDGRNLLQMKYKEALDVLKDTGPAVNFVLSQFVVATNNNSNSNANKSKAISAKSSSGLQKTMNKLKQIRSRPTIFLTQGPHDYLLARSLENLSFPNGSPLEKHLTENCYDVSNLRKHNPVYYNNNRYPDNNEQNSVPYHKHIRYEIETDTADHTPIFANSDNSRSCRTRNAAECLNRTFSKSCTHIYVPKQDTRNEDNDRAVIVDMIPKKLHGKVPSFHSLDRKLFRNERQEDVDVALNRATVNRDSSSCSSNPIALPRSLGLSRKWRGPVRYPVTPVKKTPELNDNPNVYVTTSDEEQVFI</sequence>
<dbReference type="Proteomes" id="UP001458880">
    <property type="component" value="Unassembled WGS sequence"/>
</dbReference>
<evidence type="ECO:0000313" key="5">
    <source>
        <dbReference type="Proteomes" id="UP001458880"/>
    </source>
</evidence>
<protein>
    <submittedName>
        <fullName evidence="4">FERM C-terminal PH-like domain</fullName>
    </submittedName>
</protein>
<dbReference type="CDD" id="cd00136">
    <property type="entry name" value="PDZ_canonical"/>
    <property type="match status" value="1"/>
</dbReference>
<feature type="region of interest" description="Disordered" evidence="1">
    <location>
        <begin position="790"/>
        <end position="817"/>
    </location>
</feature>
<dbReference type="Pfam" id="PF00595">
    <property type="entry name" value="PDZ"/>
    <property type="match status" value="1"/>
</dbReference>
<accession>A0AAW1NA08</accession>
<dbReference type="SUPFAM" id="SSF47031">
    <property type="entry name" value="Second domain of FERM"/>
    <property type="match status" value="1"/>
</dbReference>
<dbReference type="SMART" id="SM01196">
    <property type="entry name" value="FERM_C"/>
    <property type="match status" value="1"/>
</dbReference>
<feature type="domain" description="FERM" evidence="2">
    <location>
        <begin position="421"/>
        <end position="728"/>
    </location>
</feature>
<dbReference type="SMART" id="SM00295">
    <property type="entry name" value="B41"/>
    <property type="match status" value="1"/>
</dbReference>
<organism evidence="4 5">
    <name type="scientific">Popillia japonica</name>
    <name type="common">Japanese beetle</name>
    <dbReference type="NCBI Taxonomy" id="7064"/>
    <lineage>
        <taxon>Eukaryota</taxon>
        <taxon>Metazoa</taxon>
        <taxon>Ecdysozoa</taxon>
        <taxon>Arthropoda</taxon>
        <taxon>Hexapoda</taxon>
        <taxon>Insecta</taxon>
        <taxon>Pterygota</taxon>
        <taxon>Neoptera</taxon>
        <taxon>Endopterygota</taxon>
        <taxon>Coleoptera</taxon>
        <taxon>Polyphaga</taxon>
        <taxon>Scarabaeiformia</taxon>
        <taxon>Scarabaeidae</taxon>
        <taxon>Rutelinae</taxon>
        <taxon>Popillia</taxon>
    </lineage>
</organism>
<dbReference type="InterPro" id="IPR036034">
    <property type="entry name" value="PDZ_sf"/>
</dbReference>
<dbReference type="GO" id="GO:0030182">
    <property type="term" value="P:neuron differentiation"/>
    <property type="evidence" value="ECO:0007669"/>
    <property type="project" value="UniProtKB-ARBA"/>
</dbReference>
<feature type="domain" description="PDZ" evidence="3">
    <location>
        <begin position="982"/>
        <end position="1063"/>
    </location>
</feature>
<dbReference type="CDD" id="cd14473">
    <property type="entry name" value="FERM_B-lobe"/>
    <property type="match status" value="1"/>
</dbReference>
<dbReference type="GO" id="GO:0009887">
    <property type="term" value="P:animal organ morphogenesis"/>
    <property type="evidence" value="ECO:0007669"/>
    <property type="project" value="UniProtKB-ARBA"/>
</dbReference>
<evidence type="ECO:0000259" key="3">
    <source>
        <dbReference type="PROSITE" id="PS50106"/>
    </source>
</evidence>
<dbReference type="PROSITE" id="PS50057">
    <property type="entry name" value="FERM_3"/>
    <property type="match status" value="1"/>
</dbReference>
<dbReference type="GO" id="GO:0098592">
    <property type="term" value="C:cytoplasmic side of apical plasma membrane"/>
    <property type="evidence" value="ECO:0007669"/>
    <property type="project" value="TreeGrafter"/>
</dbReference>
<dbReference type="InterPro" id="IPR019749">
    <property type="entry name" value="Band_41_domain"/>
</dbReference>
<dbReference type="SUPFAM" id="SSF50729">
    <property type="entry name" value="PH domain-like"/>
    <property type="match status" value="1"/>
</dbReference>
<dbReference type="GO" id="GO:0035332">
    <property type="term" value="P:positive regulation of hippo signaling"/>
    <property type="evidence" value="ECO:0007669"/>
    <property type="project" value="TreeGrafter"/>
</dbReference>
<dbReference type="InterPro" id="IPR014352">
    <property type="entry name" value="FERM/acyl-CoA-bd_prot_sf"/>
</dbReference>
<evidence type="ECO:0000313" key="4">
    <source>
        <dbReference type="EMBL" id="KAK9758647.1"/>
    </source>
</evidence>
<dbReference type="InterPro" id="IPR000299">
    <property type="entry name" value="FERM_domain"/>
</dbReference>
<dbReference type="PANTHER" id="PTHR13429:SF12">
    <property type="entry name" value="FERM AND PDZ DOMAIN-CONTAINING PROTEIN 2"/>
    <property type="match status" value="1"/>
</dbReference>
<dbReference type="SMART" id="SM00228">
    <property type="entry name" value="PDZ"/>
    <property type="match status" value="1"/>
</dbReference>
<dbReference type="InterPro" id="IPR029071">
    <property type="entry name" value="Ubiquitin-like_domsf"/>
</dbReference>
<comment type="caution">
    <text evidence="4">The sequence shown here is derived from an EMBL/GenBank/DDBJ whole genome shotgun (WGS) entry which is preliminary data.</text>
</comment>
<dbReference type="InterPro" id="IPR019748">
    <property type="entry name" value="FERM_central"/>
</dbReference>
<dbReference type="InterPro" id="IPR035963">
    <property type="entry name" value="FERM_2"/>
</dbReference>
<dbReference type="Pfam" id="PF00373">
    <property type="entry name" value="FERM_M"/>
    <property type="match status" value="1"/>
</dbReference>
<dbReference type="PRINTS" id="PR00935">
    <property type="entry name" value="BAND41"/>
</dbReference>
<dbReference type="Gene3D" id="1.20.80.10">
    <property type="match status" value="1"/>
</dbReference>
<evidence type="ECO:0000259" key="2">
    <source>
        <dbReference type="PROSITE" id="PS50057"/>
    </source>
</evidence>
<dbReference type="PANTHER" id="PTHR13429">
    <property type="entry name" value="FERM DOMAIN (PROTEIN4.1-EZRIN-RADIXIN-MOESIN) FAMILY"/>
    <property type="match status" value="1"/>
</dbReference>
<proteinExistence type="predicted"/>
<dbReference type="Gene3D" id="2.30.42.10">
    <property type="match status" value="1"/>
</dbReference>
<dbReference type="InterPro" id="IPR001478">
    <property type="entry name" value="PDZ"/>
</dbReference>
<dbReference type="PROSITE" id="PS50106">
    <property type="entry name" value="PDZ"/>
    <property type="match status" value="1"/>
</dbReference>
<dbReference type="SUPFAM" id="SSF54236">
    <property type="entry name" value="Ubiquitin-like"/>
    <property type="match status" value="1"/>
</dbReference>
<dbReference type="InterPro" id="IPR011993">
    <property type="entry name" value="PH-like_dom_sf"/>
</dbReference>
<dbReference type="InterPro" id="IPR018980">
    <property type="entry name" value="FERM_PH-like_C"/>
</dbReference>
<dbReference type="Gene3D" id="2.30.29.30">
    <property type="entry name" value="Pleckstrin-homology domain (PH domain)/Phosphotyrosine-binding domain (PTB)"/>
    <property type="match status" value="1"/>
</dbReference>
<dbReference type="Gene3D" id="1.10.510.10">
    <property type="entry name" value="Transferase(Phosphotransferase) domain 1"/>
    <property type="match status" value="1"/>
</dbReference>
<dbReference type="SUPFAM" id="SSF50156">
    <property type="entry name" value="PDZ domain-like"/>
    <property type="match status" value="1"/>
</dbReference>
<keyword evidence="5" id="KW-1185">Reference proteome</keyword>